<evidence type="ECO:0000313" key="2">
    <source>
        <dbReference type="Proteomes" id="UP000827483"/>
    </source>
</evidence>
<name>A0AAE7S243_9CAUD</name>
<gene>
    <name evidence="1" type="primary">gp_72832</name>
</gene>
<evidence type="ECO:0000313" key="1">
    <source>
        <dbReference type="EMBL" id="QWM90802.2"/>
    </source>
</evidence>
<organism evidence="1 2">
    <name type="scientific">uncultured phage cr105_1</name>
    <dbReference type="NCBI Taxonomy" id="2986415"/>
    <lineage>
        <taxon>Viruses</taxon>
        <taxon>Duplodnaviria</taxon>
        <taxon>Heunggongvirae</taxon>
        <taxon>Uroviricota</taxon>
        <taxon>Caudoviricetes</taxon>
        <taxon>Crassvirales</taxon>
        <taxon>Suoliviridae</taxon>
        <taxon>Loutivirinae</taxon>
        <taxon>Buchavirus</taxon>
        <taxon>Buchavirus intestinalis</taxon>
    </lineage>
</organism>
<keyword evidence="2" id="KW-1185">Reference proteome</keyword>
<protein>
    <submittedName>
        <fullName evidence="1">Uncharacterized protein</fullName>
    </submittedName>
</protein>
<dbReference type="EMBL" id="MZ130493">
    <property type="protein sequence ID" value="QWM90802.2"/>
    <property type="molecule type" value="Genomic_DNA"/>
</dbReference>
<accession>A0AAE7S243</accession>
<proteinExistence type="predicted"/>
<dbReference type="Gene3D" id="3.30.40.220">
    <property type="match status" value="1"/>
</dbReference>
<sequence>MIGRYRSKFKQFDDNNNLLCYSCKKYKPLDCFDKNPDKWFRAEKDTRCKQCKKEAYIRRKQQNRGKKDLNRLLYERFHGLKDRSKRKNIECNIDESYLHELWERQNGMCALSGIPMTYYFDSGRVPTNLSVDRIDPSLGYIKGNLQLVCMAVNQMKNDLTIEQLKYFCRSILQNNK</sequence>
<reference evidence="1 2" key="1">
    <citation type="submission" date="2021-04" db="EMBL/GenBank/DDBJ databases">
        <authorList>
            <person name="Shkoporov A.N."/>
            <person name="Stockdale S.R."/>
            <person name="Guerin E."/>
            <person name="Ross R.P."/>
            <person name="Hill C."/>
        </authorList>
    </citation>
    <scope>NUCLEOTIDE SEQUENCE [LARGE SCALE GENOMIC DNA]</scope>
    <source>
        <strain evidence="2">cr105_1</strain>
    </source>
</reference>
<dbReference type="Proteomes" id="UP000827483">
    <property type="component" value="Segment"/>
</dbReference>